<comment type="caution">
    <text evidence="2">The sequence shown here is derived from an EMBL/GenBank/DDBJ whole genome shotgun (WGS) entry which is preliminary data.</text>
</comment>
<dbReference type="Pfam" id="PF13566">
    <property type="entry name" value="DUF4130"/>
    <property type="match status" value="1"/>
</dbReference>
<dbReference type="NCBIfam" id="TIGR03915">
    <property type="entry name" value="SAM_7_link_chp"/>
    <property type="match status" value="1"/>
</dbReference>
<accession>A0A918MJZ4</accession>
<evidence type="ECO:0000259" key="1">
    <source>
        <dbReference type="Pfam" id="PF13566"/>
    </source>
</evidence>
<dbReference type="AlphaFoldDB" id="A0A918MJZ4"/>
<dbReference type="InterPro" id="IPR023875">
    <property type="entry name" value="DNA_repair_put"/>
</dbReference>
<gene>
    <name evidence="2" type="ORF">GCM10007383_16430</name>
</gene>
<dbReference type="InterPro" id="IPR025404">
    <property type="entry name" value="DUF4130"/>
</dbReference>
<sequence>MENVKILRYDGSLNGFLCAVYRAFESKLRVIDIQKIEKSQKGLFTEVETVFTDINKARRVWTGIQKKNNVAVKTIYFSFLSETKGIEIQLYKYICSLYITSSEDESEELHAIRIKLYQYAGMVSREKLRIESIAKFRVSQDDIYFSAVSPHYDVLPLISKYYRSKFPHKEFVIYDLKRRYAIYYDLETTQIIKLDLSHIHTSGPLSNTTIQPLITTELIAHHITSHAAHFYSQKTAV</sequence>
<organism evidence="2 3">
    <name type="scientific">Arenibacter certesii</name>
    <dbReference type="NCBI Taxonomy" id="228955"/>
    <lineage>
        <taxon>Bacteria</taxon>
        <taxon>Pseudomonadati</taxon>
        <taxon>Bacteroidota</taxon>
        <taxon>Flavobacteriia</taxon>
        <taxon>Flavobacteriales</taxon>
        <taxon>Flavobacteriaceae</taxon>
        <taxon>Arenibacter</taxon>
    </lineage>
</organism>
<name>A0A918MJZ4_9FLAO</name>
<evidence type="ECO:0000313" key="3">
    <source>
        <dbReference type="Proteomes" id="UP000634668"/>
    </source>
</evidence>
<proteinExistence type="predicted"/>
<keyword evidence="3" id="KW-1185">Reference proteome</keyword>
<reference evidence="2" key="2">
    <citation type="submission" date="2020-09" db="EMBL/GenBank/DDBJ databases">
        <authorList>
            <person name="Sun Q."/>
            <person name="Kim S."/>
        </authorList>
    </citation>
    <scope>NUCLEOTIDE SEQUENCE</scope>
    <source>
        <strain evidence="2">KCTC 12113</strain>
    </source>
</reference>
<protein>
    <recommendedName>
        <fullName evidence="1">DUF4130 domain-containing protein</fullName>
    </recommendedName>
</protein>
<feature type="domain" description="DUF4130" evidence="1">
    <location>
        <begin position="87"/>
        <end position="188"/>
    </location>
</feature>
<reference evidence="2" key="1">
    <citation type="journal article" date="2014" name="Int. J. Syst. Evol. Microbiol.">
        <title>Complete genome sequence of Corynebacterium casei LMG S-19264T (=DSM 44701T), isolated from a smear-ripened cheese.</title>
        <authorList>
            <consortium name="US DOE Joint Genome Institute (JGI-PGF)"/>
            <person name="Walter F."/>
            <person name="Albersmeier A."/>
            <person name="Kalinowski J."/>
            <person name="Ruckert C."/>
        </authorList>
    </citation>
    <scope>NUCLEOTIDE SEQUENCE</scope>
    <source>
        <strain evidence="2">KCTC 12113</strain>
    </source>
</reference>
<dbReference type="EMBL" id="BMWP01000009">
    <property type="protein sequence ID" value="GGW32101.1"/>
    <property type="molecule type" value="Genomic_DNA"/>
</dbReference>
<dbReference type="Proteomes" id="UP000634668">
    <property type="component" value="Unassembled WGS sequence"/>
</dbReference>
<evidence type="ECO:0000313" key="2">
    <source>
        <dbReference type="EMBL" id="GGW32101.1"/>
    </source>
</evidence>
<dbReference type="RefSeq" id="WP_051315527.1">
    <property type="nucleotide sequence ID" value="NZ_BMWP01000009.1"/>
</dbReference>